<name>A0AAN9GNL5_9CAEN</name>
<evidence type="ECO:0000256" key="3">
    <source>
        <dbReference type="ARBA" id="ARBA00022989"/>
    </source>
</evidence>
<keyword evidence="9" id="KW-1185">Reference proteome</keyword>
<evidence type="ECO:0000256" key="5">
    <source>
        <dbReference type="SAM" id="MobiDB-lite"/>
    </source>
</evidence>
<dbReference type="Proteomes" id="UP001374579">
    <property type="component" value="Unassembled WGS sequence"/>
</dbReference>
<feature type="region of interest" description="Disordered" evidence="5">
    <location>
        <begin position="498"/>
        <end position="519"/>
    </location>
</feature>
<feature type="transmembrane region" description="Helical" evidence="6">
    <location>
        <begin position="393"/>
        <end position="415"/>
    </location>
</feature>
<evidence type="ECO:0000313" key="9">
    <source>
        <dbReference type="Proteomes" id="UP001374579"/>
    </source>
</evidence>
<evidence type="ECO:0000256" key="4">
    <source>
        <dbReference type="ARBA" id="ARBA00023136"/>
    </source>
</evidence>
<dbReference type="GO" id="GO:0016020">
    <property type="term" value="C:membrane"/>
    <property type="evidence" value="ECO:0007669"/>
    <property type="project" value="UniProtKB-SubCell"/>
</dbReference>
<evidence type="ECO:0000256" key="1">
    <source>
        <dbReference type="ARBA" id="ARBA00004370"/>
    </source>
</evidence>
<dbReference type="EMBL" id="JBAMIC010000001">
    <property type="protein sequence ID" value="KAK7115173.1"/>
    <property type="molecule type" value="Genomic_DNA"/>
</dbReference>
<evidence type="ECO:0000256" key="2">
    <source>
        <dbReference type="ARBA" id="ARBA00022692"/>
    </source>
</evidence>
<feature type="transmembrane region" description="Helical" evidence="6">
    <location>
        <begin position="50"/>
        <end position="75"/>
    </location>
</feature>
<gene>
    <name evidence="8" type="ORF">V1264_001100</name>
</gene>
<evidence type="ECO:0000256" key="6">
    <source>
        <dbReference type="SAM" id="Phobius"/>
    </source>
</evidence>
<protein>
    <recommendedName>
        <fullName evidence="7">G-protein coupled receptors family 1 profile domain-containing protein</fullName>
    </recommendedName>
</protein>
<feature type="transmembrane region" description="Helical" evidence="6">
    <location>
        <begin position="16"/>
        <end position="38"/>
    </location>
</feature>
<feature type="region of interest" description="Disordered" evidence="5">
    <location>
        <begin position="230"/>
        <end position="256"/>
    </location>
</feature>
<keyword evidence="4 6" id="KW-0472">Membrane</keyword>
<organism evidence="8 9">
    <name type="scientific">Littorina saxatilis</name>
    <dbReference type="NCBI Taxonomy" id="31220"/>
    <lineage>
        <taxon>Eukaryota</taxon>
        <taxon>Metazoa</taxon>
        <taxon>Spiralia</taxon>
        <taxon>Lophotrochozoa</taxon>
        <taxon>Mollusca</taxon>
        <taxon>Gastropoda</taxon>
        <taxon>Caenogastropoda</taxon>
        <taxon>Littorinimorpha</taxon>
        <taxon>Littorinoidea</taxon>
        <taxon>Littorinidae</taxon>
        <taxon>Littorina</taxon>
    </lineage>
</organism>
<keyword evidence="3 6" id="KW-1133">Transmembrane helix</keyword>
<accession>A0AAN9GNL5</accession>
<dbReference type="PROSITE" id="PS50262">
    <property type="entry name" value="G_PROTEIN_RECEP_F1_2"/>
    <property type="match status" value="1"/>
</dbReference>
<keyword evidence="2 6" id="KW-0812">Transmembrane</keyword>
<feature type="transmembrane region" description="Helical" evidence="6">
    <location>
        <begin position="353"/>
        <end position="373"/>
    </location>
</feature>
<feature type="transmembrane region" description="Helical" evidence="6">
    <location>
        <begin position="147"/>
        <end position="167"/>
    </location>
</feature>
<dbReference type="AlphaFoldDB" id="A0AAN9GNL5"/>
<comment type="caution">
    <text evidence="8">The sequence shown here is derived from an EMBL/GenBank/DDBJ whole genome shotgun (WGS) entry which is preliminary data.</text>
</comment>
<evidence type="ECO:0000259" key="7">
    <source>
        <dbReference type="PROSITE" id="PS50262"/>
    </source>
</evidence>
<dbReference type="InterPro" id="IPR017452">
    <property type="entry name" value="GPCR_Rhodpsn_7TM"/>
</dbReference>
<reference evidence="8 9" key="1">
    <citation type="submission" date="2024-02" db="EMBL/GenBank/DDBJ databases">
        <title>Chromosome-scale genome assembly of the rough periwinkle Littorina saxatilis.</title>
        <authorList>
            <person name="De Jode A."/>
            <person name="Faria R."/>
            <person name="Formenti G."/>
            <person name="Sims Y."/>
            <person name="Smith T.P."/>
            <person name="Tracey A."/>
            <person name="Wood J.M.D."/>
            <person name="Zagrodzka Z.B."/>
            <person name="Johannesson K."/>
            <person name="Butlin R.K."/>
            <person name="Leder E.H."/>
        </authorList>
    </citation>
    <scope>NUCLEOTIDE SEQUENCE [LARGE SCALE GENOMIC DNA]</scope>
    <source>
        <strain evidence="8">Snail1</strain>
        <tissue evidence="8">Muscle</tissue>
    </source>
</reference>
<feature type="domain" description="G-protein coupled receptors family 1 profile" evidence="7">
    <location>
        <begin position="30"/>
        <end position="219"/>
    </location>
</feature>
<proteinExistence type="predicted"/>
<sequence length="531" mass="58376">MADVQPPMADTLRWSYLFTLPFFNIVAFATNIIIICMFSSHKMKKYRCSVFFCYVSLMDVFNSLLVFGVMWLAILMPSVDCRPSDRVLHCRIYTVMRYTVQDLSAWSLVCLVMERCSAAARRKPLPYCLLLTVGRYQWALRHMGSKIFLLTLTVLALVINLGMVYCADHGLDVRNMMDCFSTWKSEQDFSKDFRSLAMSHVLLSIIAPSMSCAVAYTCLHCLTGSGHKRSDAPTDGQGVAPAPTITPQPGATGDGVTHSRRVHLGFANSRDVTAHTSGQRLLNDVPNDVTRTSDVTVTCPDYYDTVNNRGTYGRSFLDRLYNTIRSREFVLSVVYVEDSRLVAEPPVHLGNDFNAMASVAALFYVLMMTPQLVYVVTGVCLKGSLDWPLMKNVGLAVDLVVNNRINFTLFLYVFVSGRRMSSVLFNVLASLSSFCCPCISPNPPPSRGIVLRDITLQGQGQRVGGGGQCQRVGGQSLLRCPGRQPPQNVLAVATAEGGGKQGQGQQVDLDGGGQSEGDVTVPKVLSIMTPC</sequence>
<dbReference type="Gene3D" id="1.20.1070.10">
    <property type="entry name" value="Rhodopsin 7-helix transmembrane proteins"/>
    <property type="match status" value="1"/>
</dbReference>
<comment type="subcellular location">
    <subcellularLocation>
        <location evidence="1">Membrane</location>
    </subcellularLocation>
</comment>
<evidence type="ECO:0000313" key="8">
    <source>
        <dbReference type="EMBL" id="KAK7115173.1"/>
    </source>
</evidence>